<protein>
    <recommendedName>
        <fullName evidence="12">Mitochondrial F1F0-ATP synthase g subunit</fullName>
    </recommendedName>
</protein>
<evidence type="ECO:0000256" key="1">
    <source>
        <dbReference type="ARBA" id="ARBA00004325"/>
    </source>
</evidence>
<dbReference type="Proteomes" id="UP000504637">
    <property type="component" value="Unplaced"/>
</dbReference>
<evidence type="ECO:0000256" key="3">
    <source>
        <dbReference type="ARBA" id="ARBA00022448"/>
    </source>
</evidence>
<evidence type="ECO:0000256" key="2">
    <source>
        <dbReference type="ARBA" id="ARBA00005699"/>
    </source>
</evidence>
<keyword evidence="7" id="KW-0496">Mitochondrion</keyword>
<keyword evidence="3" id="KW-0813">Transport</keyword>
<dbReference type="AlphaFoldDB" id="A0A6J3MEL5"/>
<evidence type="ECO:0000256" key="5">
    <source>
        <dbReference type="ARBA" id="ARBA00022781"/>
    </source>
</evidence>
<reference evidence="11" key="1">
    <citation type="submission" date="2020-01" db="EMBL/GenBank/DDBJ databases">
        <authorList>
            <consortium name="DOE Joint Genome Institute"/>
            <person name="Haridas S."/>
            <person name="Albert R."/>
            <person name="Binder M."/>
            <person name="Bloem J."/>
            <person name="Labutti K."/>
            <person name="Salamov A."/>
            <person name="Andreopoulos B."/>
            <person name="Baker S.E."/>
            <person name="Barry K."/>
            <person name="Bills G."/>
            <person name="Bluhm B.H."/>
            <person name="Cannon C."/>
            <person name="Castanera R."/>
            <person name="Culley D.E."/>
            <person name="Daum C."/>
            <person name="Ezra D."/>
            <person name="Gonzalez J.B."/>
            <person name="Henrissat B."/>
            <person name="Kuo A."/>
            <person name="Liang C."/>
            <person name="Lipzen A."/>
            <person name="Lutzoni F."/>
            <person name="Magnuson J."/>
            <person name="Mondo S."/>
            <person name="Nolan M."/>
            <person name="Ohm R."/>
            <person name="Pangilinan J."/>
            <person name="Park H.-J."/>
            <person name="Ramirez L."/>
            <person name="Alfaro M."/>
            <person name="Sun H."/>
            <person name="Tritt A."/>
            <person name="Yoshinaga Y."/>
            <person name="Zwiers L.-H."/>
            <person name="Turgeon B.G."/>
            <person name="Goodwin S.B."/>
            <person name="Spatafora J.W."/>
            <person name="Crous P.W."/>
            <person name="Grigoriev I.V."/>
        </authorList>
    </citation>
    <scope>NUCLEOTIDE SEQUENCE</scope>
    <source>
        <strain evidence="11">CBS 342.82</strain>
    </source>
</reference>
<comment type="subcellular location">
    <subcellularLocation>
        <location evidence="1">Mitochondrion membrane</location>
    </subcellularLocation>
</comment>
<dbReference type="GO" id="GO:0015078">
    <property type="term" value="F:proton transmembrane transporter activity"/>
    <property type="evidence" value="ECO:0007669"/>
    <property type="project" value="InterPro"/>
</dbReference>
<dbReference type="RefSeq" id="XP_033462333.1">
    <property type="nucleotide sequence ID" value="XM_033600988.1"/>
</dbReference>
<comment type="similarity">
    <text evidence="2">Belongs to the ATPase g subunit family.</text>
</comment>
<proteinExistence type="inferred from homology"/>
<evidence type="ECO:0000256" key="8">
    <source>
        <dbReference type="ARBA" id="ARBA00023136"/>
    </source>
</evidence>
<keyword evidence="8" id="KW-0472">Membrane</keyword>
<accession>A0A6J3MEL5</accession>
<name>A0A6J3MEL5_9PEZI</name>
<evidence type="ECO:0008006" key="12">
    <source>
        <dbReference type="Google" id="ProtNLM"/>
    </source>
</evidence>
<evidence type="ECO:0000256" key="4">
    <source>
        <dbReference type="ARBA" id="ARBA00022547"/>
    </source>
</evidence>
<gene>
    <name evidence="11" type="ORF">K489DRAFT_314076</name>
</gene>
<organism evidence="11">
    <name type="scientific">Dissoconium aciculare CBS 342.82</name>
    <dbReference type="NCBI Taxonomy" id="1314786"/>
    <lineage>
        <taxon>Eukaryota</taxon>
        <taxon>Fungi</taxon>
        <taxon>Dikarya</taxon>
        <taxon>Ascomycota</taxon>
        <taxon>Pezizomycotina</taxon>
        <taxon>Dothideomycetes</taxon>
        <taxon>Dothideomycetidae</taxon>
        <taxon>Mycosphaerellales</taxon>
        <taxon>Dissoconiaceae</taxon>
        <taxon>Dissoconium</taxon>
    </lineage>
</organism>
<dbReference type="GO" id="GO:0015986">
    <property type="term" value="P:proton motive force-driven ATP synthesis"/>
    <property type="evidence" value="ECO:0007669"/>
    <property type="project" value="InterPro"/>
</dbReference>
<dbReference type="OrthoDB" id="437at2759"/>
<dbReference type="Pfam" id="PF04718">
    <property type="entry name" value="ATP-synt_G"/>
    <property type="match status" value="1"/>
</dbReference>
<dbReference type="GeneID" id="54358788"/>
<evidence type="ECO:0000256" key="7">
    <source>
        <dbReference type="ARBA" id="ARBA00023128"/>
    </source>
</evidence>
<evidence type="ECO:0000256" key="9">
    <source>
        <dbReference type="ARBA" id="ARBA00023310"/>
    </source>
</evidence>
<evidence type="ECO:0000313" key="11">
    <source>
        <dbReference type="RefSeq" id="XP_033462333.1"/>
    </source>
</evidence>
<keyword evidence="10" id="KW-1185">Reference proteome</keyword>
<dbReference type="InterPro" id="IPR006808">
    <property type="entry name" value="ATP_synth_F0_gsu_mt"/>
</dbReference>
<sequence length="223" mass="22654">MSSPSLARLAIRQSKTLVQRRAASTTTEAANAASSGAAKATEAVQNTAAKAQQGLSKVTSSASSTVSNAATAAANTAQNAGGRVGQVVSFVQAGLIPPTIYYAKVGGELAKLIYTGRGMQPPTLQSVQSYLTPLQNALRNPSSLTSPAAQKAAQSAAQTAAHTAEAAAANPQSFIARLREGDHGALLTVGVVAAETLGFFSVGEIIGRFNIVGYRGQPPHGDH</sequence>
<keyword evidence="6" id="KW-0406">Ion transport</keyword>
<keyword evidence="9" id="KW-0066">ATP synthesis</keyword>
<evidence type="ECO:0000313" key="10">
    <source>
        <dbReference type="Proteomes" id="UP000504637"/>
    </source>
</evidence>
<reference evidence="11" key="2">
    <citation type="submission" date="2020-04" db="EMBL/GenBank/DDBJ databases">
        <authorList>
            <consortium name="NCBI Genome Project"/>
        </authorList>
    </citation>
    <scope>NUCLEOTIDE SEQUENCE</scope>
    <source>
        <strain evidence="11">CBS 342.82</strain>
    </source>
</reference>
<reference evidence="11" key="3">
    <citation type="submission" date="2025-08" db="UniProtKB">
        <authorList>
            <consortium name="RefSeq"/>
        </authorList>
    </citation>
    <scope>IDENTIFICATION</scope>
    <source>
        <strain evidence="11">CBS 342.82</strain>
    </source>
</reference>
<evidence type="ECO:0000256" key="6">
    <source>
        <dbReference type="ARBA" id="ARBA00023065"/>
    </source>
</evidence>
<dbReference type="GO" id="GO:0045259">
    <property type="term" value="C:proton-transporting ATP synthase complex"/>
    <property type="evidence" value="ECO:0007669"/>
    <property type="project" value="UniProtKB-KW"/>
</dbReference>
<dbReference type="GO" id="GO:0031966">
    <property type="term" value="C:mitochondrial membrane"/>
    <property type="evidence" value="ECO:0007669"/>
    <property type="project" value="UniProtKB-SubCell"/>
</dbReference>
<keyword evidence="5" id="KW-0375">Hydrogen ion transport</keyword>
<keyword evidence="4" id="KW-0138">CF(0)</keyword>